<evidence type="ECO:0000313" key="1">
    <source>
        <dbReference type="EMBL" id="PVH39171.1"/>
    </source>
</evidence>
<accession>A0A2T8INB3</accession>
<proteinExistence type="predicted"/>
<gene>
    <name evidence="1" type="ORF">PAHAL_5G448000</name>
</gene>
<dbReference type="EMBL" id="CM008050">
    <property type="protein sequence ID" value="PVH39171.1"/>
    <property type="molecule type" value="Genomic_DNA"/>
</dbReference>
<reference evidence="1" key="1">
    <citation type="submission" date="2018-04" db="EMBL/GenBank/DDBJ databases">
        <title>WGS assembly of Panicum hallii.</title>
        <authorList>
            <person name="Lovell J."/>
            <person name="Jenkins J."/>
            <person name="Lowry D."/>
            <person name="Mamidi S."/>
            <person name="Sreedasyam A."/>
            <person name="Weng X."/>
            <person name="Barry K."/>
            <person name="Bonette J."/>
            <person name="Campitelli B."/>
            <person name="Daum C."/>
            <person name="Gordon S."/>
            <person name="Gould B."/>
            <person name="Lipzen A."/>
            <person name="Macqueen A."/>
            <person name="Palacio-Mejia J."/>
            <person name="Plott C."/>
            <person name="Shakirov E."/>
            <person name="Shu S."/>
            <person name="Yoshinaga Y."/>
            <person name="Zane M."/>
            <person name="Rokhsar D."/>
            <person name="Grimwood J."/>
            <person name="Schmutz J."/>
            <person name="Juenger T."/>
        </authorList>
    </citation>
    <scope>NUCLEOTIDE SEQUENCE [LARGE SCALE GENOMIC DNA]</scope>
    <source>
        <strain evidence="1">FIL2</strain>
    </source>
</reference>
<organism evidence="1">
    <name type="scientific">Panicum hallii</name>
    <dbReference type="NCBI Taxonomy" id="206008"/>
    <lineage>
        <taxon>Eukaryota</taxon>
        <taxon>Viridiplantae</taxon>
        <taxon>Streptophyta</taxon>
        <taxon>Embryophyta</taxon>
        <taxon>Tracheophyta</taxon>
        <taxon>Spermatophyta</taxon>
        <taxon>Magnoliopsida</taxon>
        <taxon>Liliopsida</taxon>
        <taxon>Poales</taxon>
        <taxon>Poaceae</taxon>
        <taxon>PACMAD clade</taxon>
        <taxon>Panicoideae</taxon>
        <taxon>Panicodae</taxon>
        <taxon>Paniceae</taxon>
        <taxon>Panicinae</taxon>
        <taxon>Panicum</taxon>
        <taxon>Panicum sect. Panicum</taxon>
    </lineage>
</organism>
<protein>
    <recommendedName>
        <fullName evidence="2">Reverse transcriptase zinc-binding domain-containing protein</fullName>
    </recommendedName>
</protein>
<dbReference type="AlphaFoldDB" id="A0A2T8INB3"/>
<dbReference type="Proteomes" id="UP000243499">
    <property type="component" value="Chromosome 5"/>
</dbReference>
<dbReference type="Gramene" id="PVH39171">
    <property type="protein sequence ID" value="PVH39171"/>
    <property type="gene ID" value="PAHAL_5G448000"/>
</dbReference>
<evidence type="ECO:0008006" key="2">
    <source>
        <dbReference type="Google" id="ProtNLM"/>
    </source>
</evidence>
<sequence>MTEVWHKESLWTQGLIKVPELSSSIDVWWQQELAGSPKKMRRTKAAIMMYTAWNIWKERNRSIFEHTRADAVQILQEIMAEISVRKLACGGPEFSVVSRLLLL</sequence>
<name>A0A2T8INB3_9POAL</name>